<keyword evidence="6" id="KW-0449">Lipoprotein</keyword>
<dbReference type="EMBL" id="JWZX01002609">
    <property type="protein sequence ID" value="KOO28174.1"/>
    <property type="molecule type" value="Genomic_DNA"/>
</dbReference>
<feature type="region of interest" description="Disordered" evidence="4">
    <location>
        <begin position="1222"/>
        <end position="1258"/>
    </location>
</feature>
<feature type="compositionally biased region" description="Basic and acidic residues" evidence="4">
    <location>
        <begin position="60"/>
        <end position="99"/>
    </location>
</feature>
<evidence type="ECO:0000256" key="3">
    <source>
        <dbReference type="SAM" id="Coils"/>
    </source>
</evidence>
<dbReference type="Pfam" id="PF00013">
    <property type="entry name" value="KH_1"/>
    <property type="match status" value="7"/>
</dbReference>
<keyword evidence="3" id="KW-0175">Coiled coil</keyword>
<evidence type="ECO:0000313" key="7">
    <source>
        <dbReference type="Proteomes" id="UP000037460"/>
    </source>
</evidence>
<reference evidence="7" key="1">
    <citation type="journal article" date="2015" name="PLoS Genet.">
        <title>Genome Sequence and Transcriptome Analyses of Chrysochromulina tobin: Metabolic Tools for Enhanced Algal Fitness in the Prominent Order Prymnesiales (Haptophyceae).</title>
        <authorList>
            <person name="Hovde B.T."/>
            <person name="Deodato C.R."/>
            <person name="Hunsperger H.M."/>
            <person name="Ryken S.A."/>
            <person name="Yost W."/>
            <person name="Jha R.K."/>
            <person name="Patterson J."/>
            <person name="Monnat R.J. Jr."/>
            <person name="Barlow S.B."/>
            <person name="Starkenburg S.R."/>
            <person name="Cattolico R.A."/>
        </authorList>
    </citation>
    <scope>NUCLEOTIDE SEQUENCE</scope>
    <source>
        <strain evidence="7">CCMP291</strain>
    </source>
</reference>
<feature type="domain" description="K Homology" evidence="5">
    <location>
        <begin position="374"/>
        <end position="444"/>
    </location>
</feature>
<proteinExistence type="predicted"/>
<protein>
    <submittedName>
        <fullName evidence="6">High density lipoprotein binding protein vigilin</fullName>
    </submittedName>
</protein>
<dbReference type="PROSITE" id="PS50084">
    <property type="entry name" value="KH_TYPE_1"/>
    <property type="match status" value="7"/>
</dbReference>
<dbReference type="PANTHER" id="PTHR10288">
    <property type="entry name" value="KH DOMAIN CONTAINING RNA BINDING PROTEIN"/>
    <property type="match status" value="1"/>
</dbReference>
<dbReference type="InterPro" id="IPR004088">
    <property type="entry name" value="KH_dom_type_1"/>
</dbReference>
<gene>
    <name evidence="6" type="ORF">Ctob_007542</name>
</gene>
<dbReference type="SMART" id="SM00322">
    <property type="entry name" value="KH"/>
    <property type="match status" value="8"/>
</dbReference>
<feature type="domain" description="K Homology" evidence="5">
    <location>
        <begin position="236"/>
        <end position="301"/>
    </location>
</feature>
<dbReference type="InterPro" id="IPR036612">
    <property type="entry name" value="KH_dom_type_1_sf"/>
</dbReference>
<dbReference type="OrthoDB" id="5204190at2759"/>
<dbReference type="InterPro" id="IPR004087">
    <property type="entry name" value="KH_dom"/>
</dbReference>
<evidence type="ECO:0000256" key="2">
    <source>
        <dbReference type="PROSITE-ProRule" id="PRU00117"/>
    </source>
</evidence>
<feature type="domain" description="K Homology" evidence="5">
    <location>
        <begin position="304"/>
        <end position="371"/>
    </location>
</feature>
<organism evidence="6 7">
    <name type="scientific">Chrysochromulina tobinii</name>
    <dbReference type="NCBI Taxonomy" id="1460289"/>
    <lineage>
        <taxon>Eukaryota</taxon>
        <taxon>Haptista</taxon>
        <taxon>Haptophyta</taxon>
        <taxon>Prymnesiophyceae</taxon>
        <taxon>Prymnesiales</taxon>
        <taxon>Chrysochromulinaceae</taxon>
        <taxon>Chrysochromulina</taxon>
    </lineage>
</organism>
<feature type="domain" description="K Homology" evidence="5">
    <location>
        <begin position="598"/>
        <end position="679"/>
    </location>
</feature>
<feature type="coiled-coil region" evidence="3">
    <location>
        <begin position="102"/>
        <end position="142"/>
    </location>
</feature>
<evidence type="ECO:0000256" key="4">
    <source>
        <dbReference type="SAM" id="MobiDB-lite"/>
    </source>
</evidence>
<feature type="domain" description="K Homology" evidence="5">
    <location>
        <begin position="447"/>
        <end position="520"/>
    </location>
</feature>
<evidence type="ECO:0000313" key="6">
    <source>
        <dbReference type="EMBL" id="KOO28174.1"/>
    </source>
</evidence>
<keyword evidence="1" id="KW-0677">Repeat</keyword>
<feature type="compositionally biased region" description="Low complexity" evidence="4">
    <location>
        <begin position="29"/>
        <end position="46"/>
    </location>
</feature>
<name>A0A0M0JNL4_9EUKA</name>
<dbReference type="GO" id="GO:0003723">
    <property type="term" value="F:RNA binding"/>
    <property type="evidence" value="ECO:0007669"/>
    <property type="project" value="UniProtKB-UniRule"/>
</dbReference>
<feature type="domain" description="K Homology" evidence="5">
    <location>
        <begin position="1078"/>
        <end position="1150"/>
    </location>
</feature>
<dbReference type="CDD" id="cd00105">
    <property type="entry name" value="KH-I"/>
    <property type="match status" value="5"/>
</dbReference>
<feature type="domain" description="K Homology" evidence="5">
    <location>
        <begin position="523"/>
        <end position="595"/>
    </location>
</feature>
<dbReference type="Proteomes" id="UP000037460">
    <property type="component" value="Unassembled WGS sequence"/>
</dbReference>
<feature type="region of interest" description="Disordered" evidence="4">
    <location>
        <begin position="14"/>
        <end position="99"/>
    </location>
</feature>
<feature type="domain" description="K Homology" evidence="5">
    <location>
        <begin position="1151"/>
        <end position="1216"/>
    </location>
</feature>
<dbReference type="SUPFAM" id="SSF54791">
    <property type="entry name" value="Eukaryotic type KH-domain (KH-domain type I)"/>
    <property type="match status" value="7"/>
</dbReference>
<comment type="caution">
    <text evidence="6">The sequence shown here is derived from an EMBL/GenBank/DDBJ whole genome shotgun (WGS) entry which is preliminary data.</text>
</comment>
<evidence type="ECO:0000256" key="1">
    <source>
        <dbReference type="ARBA" id="ARBA00022737"/>
    </source>
</evidence>
<dbReference type="Gene3D" id="3.30.1370.10">
    <property type="entry name" value="K Homology domain, type 1"/>
    <property type="match status" value="7"/>
</dbReference>
<evidence type="ECO:0000259" key="5">
    <source>
        <dbReference type="SMART" id="SM00322"/>
    </source>
</evidence>
<sequence>MTTMLSRLTAAIIGGGSAGATPPQPPVAPAQAAEPQPEPSLAEAAQMAKDSIDGLQDAIKQLDAKKDQLLKKRPSKNKDSAAEVEERNRQKAKKMESMSLSIKEEKAALAEMARAAAEAKKLEAWDREMEDLKTKRALCAEQLRQAYALVDAHKSAQWREQTAQQFNLALGDLVEVRLAAEEPLQELLATPLWRARLQTECQVSAKMDRGAKRSVMLCGSAEGVEAAKQLIGSLGEVRVLKKTLDEEQQGLLIGKKGVTIEKLQEETGCSLDVRRANSTLTIAGPADEVEKAAILIEELLKAQRRVEITLKFDPEQKGTLLGKAGSTINRIQQQSQGALMEVAKGDECTIRVWGPSAAVERARQSLVELLHLDAKSKEVLEVPTELLDHIIGRGGEHVKRLEAEQGVSIDILKATEKTEPSRIKFRGSVEGVKAAMKAIKEVLEREKKVEEVFMVESQHIGQLLGKSGERILSIQRATGAVLGVAKKPEQGVGSSKQAVTVKGNTSQVAKAFAMLEGVLQYNAECIEEMEVDARMMPQIIGQSGAEIYRIRAESGAAIDGMEKPEGASEAKPRLQLRGSRVAVDKAKQLIQKVIDSNAFVSENVVLPWHAIDELIGPNAVNLVKLEKDFSVQIELPGETLFLETAQVGTMFLAVASAMTLRGKKKFVDAAAAHVEALAAANSSDELQLGDDDASLLTSICLDQPNFLVEFASRIGRCSVDFEPLQGLVTTRGEASLDAQIELRATLSRRRKAELLLDCPPTQAALLGAPDGVALAQLQGICNSFGCMVALQEDLGTRPEKICLFGGNGMLSEAAGVVEGWIAAHAAADAVVEVPPECQVPLRRELESMQRQFNVQLRLEDSSGMLHLHGPGKLVGLARDAAYAVVRLHAHAEQVLPLSVAEVQYVRLLLENAAKPAATAAAAAAAAAEAPPAAEAANGVHIELSGLFTGVMPSFRELKPAEAVELKSSSSGAIELKLKPVEAGGAAFVMRGTAAPVEACKFRLETLLAEAKAVKVVLPTRPAAIDKLTHVRPAVSQKQSPPTLHKRLQDAYLVAIVIDRTENVLTLLGSAAAVAKVEKVLEEELDVDEHIRLVSERLIPVIIGRGGSNIKKLQDDSGANVSLERAGNRVVVRGRKSQVAKAVAMLDELTAGNGEKDVHVTSRQIPLIIGRGGEKIRQLQQESGAQLDVRKEDGLVRIRGNAAAVEKATQLVQALLTEGANGQANGAAAKLPKPPPGLSGPAAAPSGGPPPGLAGKLEK</sequence>
<accession>A0A0M0JNL4</accession>
<dbReference type="AlphaFoldDB" id="A0A0M0JNL4"/>
<keyword evidence="7" id="KW-1185">Reference proteome</keyword>
<keyword evidence="2" id="KW-0694">RNA-binding</keyword>